<proteinExistence type="predicted"/>
<comment type="caution">
    <text evidence="2">The sequence shown here is derived from an EMBL/GenBank/DDBJ whole genome shotgun (WGS) entry which is preliminary data.</text>
</comment>
<dbReference type="AlphaFoldDB" id="A0A9W6UF54"/>
<feature type="compositionally biased region" description="Polar residues" evidence="1">
    <location>
        <begin position="140"/>
        <end position="154"/>
    </location>
</feature>
<gene>
    <name evidence="2" type="ORF">Plil01_001341700</name>
</gene>
<dbReference type="EMBL" id="BSXW01000904">
    <property type="protein sequence ID" value="GMF31393.1"/>
    <property type="molecule type" value="Genomic_DNA"/>
</dbReference>
<protein>
    <submittedName>
        <fullName evidence="2">Unnamed protein product</fullName>
    </submittedName>
</protein>
<name>A0A9W6UF54_9STRA</name>
<accession>A0A9W6UF54</accession>
<feature type="compositionally biased region" description="Low complexity" evidence="1">
    <location>
        <begin position="76"/>
        <end position="107"/>
    </location>
</feature>
<evidence type="ECO:0000313" key="2">
    <source>
        <dbReference type="EMBL" id="GMF31393.1"/>
    </source>
</evidence>
<sequence>MYQHMLFVSETTIDLVKATASDVSVVLLNSEGMILMSDVDLLCLNEILISRMLIIRITDCWKSSVLAGLERMPQCSHTSSGSGSSSGSVTRSSASSSSDSGSSSNSNSKKKSAKYCYSAKSSTGFSSGQSSSQSTANNSRKTPQHVTREPTTSETPPYVCVCANSICVEVLCRVHRFRVSN</sequence>
<organism evidence="2 3">
    <name type="scientific">Phytophthora lilii</name>
    <dbReference type="NCBI Taxonomy" id="2077276"/>
    <lineage>
        <taxon>Eukaryota</taxon>
        <taxon>Sar</taxon>
        <taxon>Stramenopiles</taxon>
        <taxon>Oomycota</taxon>
        <taxon>Peronosporomycetes</taxon>
        <taxon>Peronosporales</taxon>
        <taxon>Peronosporaceae</taxon>
        <taxon>Phytophthora</taxon>
    </lineage>
</organism>
<dbReference type="Proteomes" id="UP001165083">
    <property type="component" value="Unassembled WGS sequence"/>
</dbReference>
<keyword evidence="3" id="KW-1185">Reference proteome</keyword>
<feature type="region of interest" description="Disordered" evidence="1">
    <location>
        <begin position="76"/>
        <end position="154"/>
    </location>
</feature>
<reference evidence="2" key="1">
    <citation type="submission" date="2023-04" db="EMBL/GenBank/DDBJ databases">
        <title>Phytophthora lilii NBRC 32176.</title>
        <authorList>
            <person name="Ichikawa N."/>
            <person name="Sato H."/>
            <person name="Tonouchi N."/>
        </authorList>
    </citation>
    <scope>NUCLEOTIDE SEQUENCE</scope>
    <source>
        <strain evidence="2">NBRC 32176</strain>
    </source>
</reference>
<evidence type="ECO:0000256" key="1">
    <source>
        <dbReference type="SAM" id="MobiDB-lite"/>
    </source>
</evidence>
<feature type="compositionally biased region" description="Low complexity" evidence="1">
    <location>
        <begin position="114"/>
        <end position="139"/>
    </location>
</feature>
<evidence type="ECO:0000313" key="3">
    <source>
        <dbReference type="Proteomes" id="UP001165083"/>
    </source>
</evidence>